<feature type="transmembrane region" description="Helical" evidence="8">
    <location>
        <begin position="231"/>
        <end position="248"/>
    </location>
</feature>
<feature type="transmembrane region" description="Helical" evidence="8">
    <location>
        <begin position="74"/>
        <end position="98"/>
    </location>
</feature>
<dbReference type="PANTHER" id="PTHR32024:SF1">
    <property type="entry name" value="KTR SYSTEM POTASSIUM UPTAKE PROTEIN B"/>
    <property type="match status" value="1"/>
</dbReference>
<dbReference type="AlphaFoldDB" id="A0A919S6J7"/>
<evidence type="ECO:0000313" key="10">
    <source>
        <dbReference type="Proteomes" id="UP000681340"/>
    </source>
</evidence>
<sequence>MRGRSPWRYPARIVPLAFLGAIALGTALMMLPAARAEPGHAPFVTALFTATSTVCVTGLTVVDTPTYWSGFGEVLITVLSQIGGFGIMTLATLLSLLVSRRLGLRSRLMAQAESSGLLGGNVGGVLIRVAIVMFATEAVISVVLTLRFWLAYDYSFGRAVWEAVFHAVQAFNNAGFALYPDSLVRFVDDWWICMPISLGVLAGSIGFPVLFELAREWRTPGFWSTHTRLTVWGTLLLGSVGFLVFLIFEWGNPQTLGSLSTPTKVLAAFMQSMMTRSGGLNSISLGDMSNETIAVTSGLMFIGGGSASTAGGIKVTTFLLLAYVIWAEIRGEPDVVIRKRRIAEETQRQAVTVALLGVALVSAGTLGLVGLTDDVPFDRALFEVISAFATVGLSTGITADLPPSAQVMLVVLMYVGRIGTIAVGTAIALNTRRRLYRYPEERPLVG</sequence>
<keyword evidence="3" id="KW-1003">Cell membrane</keyword>
<dbReference type="GO" id="GO:0030001">
    <property type="term" value="P:metal ion transport"/>
    <property type="evidence" value="ECO:0007669"/>
    <property type="project" value="UniProtKB-ARBA"/>
</dbReference>
<keyword evidence="5 8" id="KW-1133">Transmembrane helix</keyword>
<dbReference type="GO" id="GO:0008324">
    <property type="term" value="F:monoatomic cation transmembrane transporter activity"/>
    <property type="evidence" value="ECO:0007669"/>
    <property type="project" value="InterPro"/>
</dbReference>
<evidence type="ECO:0000256" key="3">
    <source>
        <dbReference type="ARBA" id="ARBA00022475"/>
    </source>
</evidence>
<feature type="transmembrane region" description="Helical" evidence="8">
    <location>
        <begin position="12"/>
        <end position="31"/>
    </location>
</feature>
<accession>A0A919S6J7</accession>
<feature type="transmembrane region" description="Helical" evidence="8">
    <location>
        <begin position="125"/>
        <end position="150"/>
    </location>
</feature>
<evidence type="ECO:0000256" key="7">
    <source>
        <dbReference type="ARBA" id="ARBA00023136"/>
    </source>
</evidence>
<dbReference type="Pfam" id="PF02386">
    <property type="entry name" value="TrkH"/>
    <property type="match status" value="1"/>
</dbReference>
<dbReference type="GO" id="GO:0005886">
    <property type="term" value="C:plasma membrane"/>
    <property type="evidence" value="ECO:0007669"/>
    <property type="project" value="UniProtKB-SubCell"/>
</dbReference>
<protein>
    <submittedName>
        <fullName evidence="9">Potassium transporter Trk</fullName>
    </submittedName>
</protein>
<organism evidence="9 10">
    <name type="scientific">Actinoplanes auranticolor</name>
    <dbReference type="NCBI Taxonomy" id="47988"/>
    <lineage>
        <taxon>Bacteria</taxon>
        <taxon>Bacillati</taxon>
        <taxon>Actinomycetota</taxon>
        <taxon>Actinomycetes</taxon>
        <taxon>Micromonosporales</taxon>
        <taxon>Micromonosporaceae</taxon>
        <taxon>Actinoplanes</taxon>
    </lineage>
</organism>
<reference evidence="9" key="1">
    <citation type="submission" date="2021-03" db="EMBL/GenBank/DDBJ databases">
        <title>Whole genome shotgun sequence of Actinoplanes auranticolor NBRC 12245.</title>
        <authorList>
            <person name="Komaki H."/>
            <person name="Tamura T."/>
        </authorList>
    </citation>
    <scope>NUCLEOTIDE SEQUENCE</scope>
    <source>
        <strain evidence="9">NBRC 12245</strain>
    </source>
</reference>
<keyword evidence="7 8" id="KW-0472">Membrane</keyword>
<comment type="caution">
    <text evidence="9">The sequence shown here is derived from an EMBL/GenBank/DDBJ whole genome shotgun (WGS) entry which is preliminary data.</text>
</comment>
<feature type="transmembrane region" description="Helical" evidence="8">
    <location>
        <begin position="350"/>
        <end position="371"/>
    </location>
</feature>
<proteinExistence type="predicted"/>
<feature type="transmembrane region" description="Helical" evidence="8">
    <location>
        <begin position="189"/>
        <end position="211"/>
    </location>
</feature>
<keyword evidence="6" id="KW-0406">Ion transport</keyword>
<dbReference type="Proteomes" id="UP000681340">
    <property type="component" value="Unassembled WGS sequence"/>
</dbReference>
<feature type="transmembrane region" description="Helical" evidence="8">
    <location>
        <begin position="43"/>
        <end position="62"/>
    </location>
</feature>
<evidence type="ECO:0000256" key="6">
    <source>
        <dbReference type="ARBA" id="ARBA00023065"/>
    </source>
</evidence>
<dbReference type="EMBL" id="BOQL01000014">
    <property type="protein sequence ID" value="GIM64870.1"/>
    <property type="molecule type" value="Genomic_DNA"/>
</dbReference>
<evidence type="ECO:0000256" key="4">
    <source>
        <dbReference type="ARBA" id="ARBA00022692"/>
    </source>
</evidence>
<evidence type="ECO:0000256" key="2">
    <source>
        <dbReference type="ARBA" id="ARBA00022448"/>
    </source>
</evidence>
<keyword evidence="10" id="KW-1185">Reference proteome</keyword>
<comment type="subcellular location">
    <subcellularLocation>
        <location evidence="1">Cell membrane</location>
        <topology evidence="1">Multi-pass membrane protein</topology>
    </subcellularLocation>
</comment>
<keyword evidence="2" id="KW-0813">Transport</keyword>
<feature type="transmembrane region" description="Helical" evidence="8">
    <location>
        <begin position="309"/>
        <end position="329"/>
    </location>
</feature>
<evidence type="ECO:0000256" key="5">
    <source>
        <dbReference type="ARBA" id="ARBA00022989"/>
    </source>
</evidence>
<evidence type="ECO:0000313" key="9">
    <source>
        <dbReference type="EMBL" id="GIM64870.1"/>
    </source>
</evidence>
<evidence type="ECO:0000256" key="8">
    <source>
        <dbReference type="SAM" id="Phobius"/>
    </source>
</evidence>
<evidence type="ECO:0000256" key="1">
    <source>
        <dbReference type="ARBA" id="ARBA00004651"/>
    </source>
</evidence>
<dbReference type="InterPro" id="IPR003445">
    <property type="entry name" value="Cat_transpt"/>
</dbReference>
<dbReference type="PANTHER" id="PTHR32024">
    <property type="entry name" value="TRK SYSTEM POTASSIUM UPTAKE PROTEIN TRKG-RELATED"/>
    <property type="match status" value="1"/>
</dbReference>
<name>A0A919S6J7_9ACTN</name>
<gene>
    <name evidence="9" type="ORF">Aau02nite_13230</name>
</gene>
<keyword evidence="4 8" id="KW-0812">Transmembrane</keyword>
<feature type="transmembrane region" description="Helical" evidence="8">
    <location>
        <begin position="407"/>
        <end position="429"/>
    </location>
</feature>